<proteinExistence type="predicted"/>
<evidence type="ECO:0000256" key="1">
    <source>
        <dbReference type="SAM" id="MobiDB-lite"/>
    </source>
</evidence>
<name>A0A402BXN5_RHOWR</name>
<dbReference type="AlphaFoldDB" id="A0A402BXN5"/>
<accession>A0A402BXN5</accession>
<reference evidence="2 3" key="1">
    <citation type="submission" date="2018-11" db="EMBL/GenBank/DDBJ databases">
        <title>Microbial catabolism of amino acid.</title>
        <authorList>
            <person name="Hibi M."/>
            <person name="Ogawa J."/>
        </authorList>
    </citation>
    <scope>NUCLEOTIDE SEQUENCE [LARGE SCALE GENOMIC DNA]</scope>
    <source>
        <strain evidence="2 3">C31-06</strain>
    </source>
</reference>
<protein>
    <submittedName>
        <fullName evidence="2">Uncharacterized protein</fullName>
    </submittedName>
</protein>
<dbReference type="Proteomes" id="UP000287519">
    <property type="component" value="Unassembled WGS sequence"/>
</dbReference>
<gene>
    <name evidence="2" type="ORF">Rhow_000092</name>
</gene>
<sequence>MVAEVVFGAVVTAGVVAEVVAGPATAPVAGEPSTERAQPATTTAAAAKRRTARTV</sequence>
<comment type="caution">
    <text evidence="2">The sequence shown here is derived from an EMBL/GenBank/DDBJ whole genome shotgun (WGS) entry which is preliminary data.</text>
</comment>
<organism evidence="2 3">
    <name type="scientific">Rhodococcus wratislaviensis</name>
    <name type="common">Tsukamurella wratislaviensis</name>
    <dbReference type="NCBI Taxonomy" id="44752"/>
    <lineage>
        <taxon>Bacteria</taxon>
        <taxon>Bacillati</taxon>
        <taxon>Actinomycetota</taxon>
        <taxon>Actinomycetes</taxon>
        <taxon>Mycobacteriales</taxon>
        <taxon>Nocardiaceae</taxon>
        <taxon>Rhodococcus</taxon>
    </lineage>
</organism>
<feature type="compositionally biased region" description="Low complexity" evidence="1">
    <location>
        <begin position="27"/>
        <end position="46"/>
    </location>
</feature>
<feature type="region of interest" description="Disordered" evidence="1">
    <location>
        <begin position="27"/>
        <end position="55"/>
    </location>
</feature>
<keyword evidence="3" id="KW-1185">Reference proteome</keyword>
<evidence type="ECO:0000313" key="2">
    <source>
        <dbReference type="EMBL" id="GCE36148.1"/>
    </source>
</evidence>
<dbReference type="EMBL" id="BHYM01000001">
    <property type="protein sequence ID" value="GCE36148.1"/>
    <property type="molecule type" value="Genomic_DNA"/>
</dbReference>
<evidence type="ECO:0000313" key="3">
    <source>
        <dbReference type="Proteomes" id="UP000287519"/>
    </source>
</evidence>